<dbReference type="InterPro" id="IPR028082">
    <property type="entry name" value="Peripla_BP_I"/>
</dbReference>
<evidence type="ECO:0000259" key="5">
    <source>
        <dbReference type="PROSITE" id="PS50932"/>
    </source>
</evidence>
<evidence type="ECO:0000313" key="6">
    <source>
        <dbReference type="EMBL" id="PKE25764.1"/>
    </source>
</evidence>
<dbReference type="InterPro" id="IPR010982">
    <property type="entry name" value="Lambda_DNA-bd_dom_sf"/>
</dbReference>
<accession>A0A855GIS1</accession>
<keyword evidence="2" id="KW-0805">Transcription regulation</keyword>
<evidence type="ECO:0000256" key="2">
    <source>
        <dbReference type="ARBA" id="ARBA00023015"/>
    </source>
</evidence>
<feature type="domain" description="HTH lacI-type" evidence="5">
    <location>
        <begin position="2"/>
        <end position="56"/>
    </location>
</feature>
<evidence type="ECO:0000256" key="1">
    <source>
        <dbReference type="ARBA" id="ARBA00022491"/>
    </source>
</evidence>
<dbReference type="GO" id="GO:0000976">
    <property type="term" value="F:transcription cis-regulatory region binding"/>
    <property type="evidence" value="ECO:0007669"/>
    <property type="project" value="TreeGrafter"/>
</dbReference>
<gene>
    <name evidence="6" type="ORF">CW686_08600</name>
</gene>
<dbReference type="Gene3D" id="1.10.260.40">
    <property type="entry name" value="lambda repressor-like DNA-binding domains"/>
    <property type="match status" value="1"/>
</dbReference>
<dbReference type="Pfam" id="PF00356">
    <property type="entry name" value="LacI"/>
    <property type="match status" value="1"/>
</dbReference>
<protein>
    <submittedName>
        <fullName evidence="6">LacI family transcriptional regulator</fullName>
    </submittedName>
</protein>
<dbReference type="AlphaFoldDB" id="A0A855GIS1"/>
<dbReference type="Pfam" id="PF13377">
    <property type="entry name" value="Peripla_BP_3"/>
    <property type="match status" value="1"/>
</dbReference>
<keyword evidence="3" id="KW-0238">DNA-binding</keyword>
<name>A0A855GIS1_9STAP</name>
<dbReference type="PANTHER" id="PTHR30146:SF95">
    <property type="entry name" value="RIBOSE OPERON REPRESSOR"/>
    <property type="match status" value="1"/>
</dbReference>
<dbReference type="EMBL" id="PIXC01000018">
    <property type="protein sequence ID" value="PKE25764.1"/>
    <property type="molecule type" value="Genomic_DNA"/>
</dbReference>
<keyword evidence="4" id="KW-0804">Transcription</keyword>
<reference evidence="6 7" key="1">
    <citation type="submission" date="2017-12" db="EMBL/GenBank/DDBJ databases">
        <title>Genomics of Macrococcus caseolyticus.</title>
        <authorList>
            <person name="MacFadyen A.C."/>
            <person name="Paterson G.K."/>
        </authorList>
    </citation>
    <scope>NUCLEOTIDE SEQUENCE [LARGE SCALE GENOMIC DNA]</scope>
    <source>
        <strain evidence="6 7">5788_EF188</strain>
    </source>
</reference>
<dbReference type="Proteomes" id="UP000233482">
    <property type="component" value="Unassembled WGS sequence"/>
</dbReference>
<evidence type="ECO:0000256" key="3">
    <source>
        <dbReference type="ARBA" id="ARBA00023125"/>
    </source>
</evidence>
<dbReference type="PANTHER" id="PTHR30146">
    <property type="entry name" value="LACI-RELATED TRANSCRIPTIONAL REPRESSOR"/>
    <property type="match status" value="1"/>
</dbReference>
<dbReference type="GO" id="GO:0003700">
    <property type="term" value="F:DNA-binding transcription factor activity"/>
    <property type="evidence" value="ECO:0007669"/>
    <property type="project" value="TreeGrafter"/>
</dbReference>
<dbReference type="Gene3D" id="3.40.50.2300">
    <property type="match status" value="2"/>
</dbReference>
<dbReference type="CDD" id="cd06291">
    <property type="entry name" value="PBP1_Qymf-like"/>
    <property type="match status" value="1"/>
</dbReference>
<evidence type="ECO:0000313" key="7">
    <source>
        <dbReference type="Proteomes" id="UP000233482"/>
    </source>
</evidence>
<dbReference type="RefSeq" id="WP_101142955.1">
    <property type="nucleotide sequence ID" value="NZ_CP073801.1"/>
</dbReference>
<dbReference type="SUPFAM" id="SSF53822">
    <property type="entry name" value="Periplasmic binding protein-like I"/>
    <property type="match status" value="1"/>
</dbReference>
<proteinExistence type="predicted"/>
<sequence length="322" mass="35918">MATIKDVAKEAGVSVATVSRAMNSSGYVHEDTLKKINRAIETLKYKPNETARTLYKKQSKIIGLLLPDISNPFFTVVARGVEDAALERGFHVVIGNSDQNRDKERQYIDTFRLHNCVGLISSALVWEDALQYIQSSQMLHVMLDRIGETEYSVEADHYKGGVLQAECLLDNGCKNILVITGNMKFSSFKHRLEGAIHTLEESGAVFETLELNGEGVGHALLDQIRYKAYDGIICYNDLIAIQVMGLLQHNGVHIPDDVQVVGYDDIQISASYFPSLTTVRQPSYLLGRLACEQLIDLLNGKQVKKEIKIDVSLVERKSTRSE</sequence>
<dbReference type="CDD" id="cd01392">
    <property type="entry name" value="HTH_LacI"/>
    <property type="match status" value="1"/>
</dbReference>
<evidence type="ECO:0000256" key="4">
    <source>
        <dbReference type="ARBA" id="ARBA00023163"/>
    </source>
</evidence>
<dbReference type="InterPro" id="IPR000843">
    <property type="entry name" value="HTH_LacI"/>
</dbReference>
<dbReference type="SUPFAM" id="SSF47413">
    <property type="entry name" value="lambda repressor-like DNA-binding domains"/>
    <property type="match status" value="1"/>
</dbReference>
<dbReference type="SMART" id="SM00354">
    <property type="entry name" value="HTH_LACI"/>
    <property type="match status" value="1"/>
</dbReference>
<organism evidence="6 7">
    <name type="scientific">Macrococcoides caseolyticum</name>
    <dbReference type="NCBI Taxonomy" id="69966"/>
    <lineage>
        <taxon>Bacteria</taxon>
        <taxon>Bacillati</taxon>
        <taxon>Bacillota</taxon>
        <taxon>Bacilli</taxon>
        <taxon>Bacillales</taxon>
        <taxon>Staphylococcaceae</taxon>
        <taxon>Macrococcoides</taxon>
    </lineage>
</organism>
<dbReference type="PROSITE" id="PS50932">
    <property type="entry name" value="HTH_LACI_2"/>
    <property type="match status" value="1"/>
</dbReference>
<dbReference type="PRINTS" id="PR00036">
    <property type="entry name" value="HTHLACI"/>
</dbReference>
<dbReference type="InterPro" id="IPR046335">
    <property type="entry name" value="LacI/GalR-like_sensor"/>
</dbReference>
<dbReference type="PROSITE" id="PS00356">
    <property type="entry name" value="HTH_LACI_1"/>
    <property type="match status" value="1"/>
</dbReference>
<keyword evidence="1" id="KW-0678">Repressor</keyword>
<comment type="caution">
    <text evidence="6">The sequence shown here is derived from an EMBL/GenBank/DDBJ whole genome shotgun (WGS) entry which is preliminary data.</text>
</comment>